<feature type="binding site" evidence="7">
    <location>
        <position position="59"/>
    </location>
    <ligand>
        <name>Zn(2+)</name>
        <dbReference type="ChEBI" id="CHEBI:29105"/>
        <label>1</label>
    </ligand>
</feature>
<feature type="binding site" evidence="7">
    <location>
        <position position="897"/>
    </location>
    <ligand>
        <name>Zn(2+)</name>
        <dbReference type="ChEBI" id="CHEBI:29105"/>
        <label>2</label>
    </ligand>
</feature>
<feature type="binding site" evidence="7">
    <location>
        <position position="74"/>
    </location>
    <ligand>
        <name>Zn(2+)</name>
        <dbReference type="ChEBI" id="CHEBI:29105"/>
        <label>1</label>
    </ligand>
</feature>
<evidence type="ECO:0000256" key="4">
    <source>
        <dbReference type="ARBA" id="ARBA00022723"/>
    </source>
</evidence>
<evidence type="ECO:0000256" key="6">
    <source>
        <dbReference type="ARBA" id="ARBA00048552"/>
    </source>
</evidence>
<dbReference type="InterPro" id="IPR006592">
    <property type="entry name" value="RNA_pol_N"/>
</dbReference>
<dbReference type="PANTHER" id="PTHR19376">
    <property type="entry name" value="DNA-DIRECTED RNA POLYMERASE"/>
    <property type="match status" value="1"/>
</dbReference>
<dbReference type="Gene3D" id="2.40.50.100">
    <property type="match status" value="1"/>
</dbReference>
<dbReference type="Pfam" id="PF00623">
    <property type="entry name" value="RNA_pol_Rpb1_2"/>
    <property type="match status" value="1"/>
</dbReference>
<keyword evidence="5 7" id="KW-0804">Transcription</keyword>
<evidence type="ECO:0000256" key="7">
    <source>
        <dbReference type="HAMAP-Rule" id="MF_01322"/>
    </source>
</evidence>
<dbReference type="EC" id="2.7.7.6" evidence="7"/>
<dbReference type="GO" id="GO:0008270">
    <property type="term" value="F:zinc ion binding"/>
    <property type="evidence" value="ECO:0007669"/>
    <property type="project" value="UniProtKB-UniRule"/>
</dbReference>
<dbReference type="Proteomes" id="UP000176787">
    <property type="component" value="Unassembled WGS sequence"/>
</dbReference>
<dbReference type="GO" id="GO:0003677">
    <property type="term" value="F:DNA binding"/>
    <property type="evidence" value="ECO:0007669"/>
    <property type="project" value="UniProtKB-UniRule"/>
</dbReference>
<comment type="catalytic activity">
    <reaction evidence="6 7 8">
        <text>RNA(n) + a ribonucleoside 5'-triphosphate = RNA(n+1) + diphosphate</text>
        <dbReference type="Rhea" id="RHEA:21248"/>
        <dbReference type="Rhea" id="RHEA-COMP:14527"/>
        <dbReference type="Rhea" id="RHEA-COMP:17342"/>
        <dbReference type="ChEBI" id="CHEBI:33019"/>
        <dbReference type="ChEBI" id="CHEBI:61557"/>
        <dbReference type="ChEBI" id="CHEBI:140395"/>
        <dbReference type="EC" id="2.7.7.6"/>
    </reaction>
</comment>
<feature type="binding site" evidence="7">
    <location>
        <position position="495"/>
    </location>
    <ligand>
        <name>Mg(2+)</name>
        <dbReference type="ChEBI" id="CHEBI:18420"/>
    </ligand>
</feature>
<accession>A0A1G2F0C5</accession>
<keyword evidence="2 7" id="KW-0808">Transferase</keyword>
<dbReference type="CDD" id="cd02655">
    <property type="entry name" value="RNAP_beta'_C"/>
    <property type="match status" value="1"/>
</dbReference>
<feature type="binding site" evidence="7">
    <location>
        <position position="887"/>
    </location>
    <ligand>
        <name>Zn(2+)</name>
        <dbReference type="ChEBI" id="CHEBI:29105"/>
        <label>2</label>
    </ligand>
</feature>
<dbReference type="InterPro" id="IPR007083">
    <property type="entry name" value="RNA_pol_Rpb1_4"/>
</dbReference>
<feature type="binding site" evidence="7">
    <location>
        <position position="815"/>
    </location>
    <ligand>
        <name>Zn(2+)</name>
        <dbReference type="ChEBI" id="CHEBI:29105"/>
        <label>2</label>
    </ligand>
</feature>
<proteinExistence type="inferred from homology"/>
<comment type="subunit">
    <text evidence="7">The RNAP catalytic core consists of 2 alpha, 1 beta, 1 beta' and 1 omega subunit. When a sigma factor is associated with the core the holoenzyme is formed, which can initiate transcription.</text>
</comment>
<dbReference type="SUPFAM" id="SSF64484">
    <property type="entry name" value="beta and beta-prime subunits of DNA dependent RNA-polymerase"/>
    <property type="match status" value="1"/>
</dbReference>
<dbReference type="GO" id="GO:0000428">
    <property type="term" value="C:DNA-directed RNA polymerase complex"/>
    <property type="evidence" value="ECO:0007669"/>
    <property type="project" value="UniProtKB-KW"/>
</dbReference>
<organism evidence="10 11">
    <name type="scientific">Candidatus Niyogibacteria bacterium RIFCSPLOWO2_12_FULL_41_13</name>
    <dbReference type="NCBI Taxonomy" id="1801726"/>
    <lineage>
        <taxon>Bacteria</taxon>
        <taxon>Candidatus Niyogiibacteriota</taxon>
    </lineage>
</organism>
<feature type="domain" description="RNA polymerase N-terminal" evidence="9">
    <location>
        <begin position="263"/>
        <end position="545"/>
    </location>
</feature>
<dbReference type="Pfam" id="PF05000">
    <property type="entry name" value="RNA_pol_Rpb1_4"/>
    <property type="match status" value="1"/>
</dbReference>
<dbReference type="EMBL" id="MHMS01000025">
    <property type="protein sequence ID" value="OGZ31544.1"/>
    <property type="molecule type" value="Genomic_DNA"/>
</dbReference>
<comment type="similarity">
    <text evidence="7 8">Belongs to the RNA polymerase beta' chain family.</text>
</comment>
<dbReference type="PANTHER" id="PTHR19376:SF54">
    <property type="entry name" value="DNA-DIRECTED RNA POLYMERASE SUBUNIT BETA"/>
    <property type="match status" value="1"/>
</dbReference>
<dbReference type="InterPro" id="IPR007081">
    <property type="entry name" value="RNA_pol_Rpb1_5"/>
</dbReference>
<protein>
    <recommendedName>
        <fullName evidence="7">DNA-directed RNA polymerase subunit beta'</fullName>
        <shortName evidence="7">RNAP subunit beta'</shortName>
        <ecNumber evidence="7">2.7.7.6</ecNumber>
    </recommendedName>
    <alternativeName>
        <fullName evidence="7">RNA polymerase subunit beta'</fullName>
    </alternativeName>
    <alternativeName>
        <fullName evidence="7">Transcriptase subunit beta'</fullName>
    </alternativeName>
</protein>
<keyword evidence="7" id="KW-0460">Magnesium</keyword>
<sequence length="1203" mass="135537">MNEREKLSLLIKLASPEEILSWSRGEVTEPETINYRTQRAEKDGLFDEKIFGPEKDYHCFCGKYRKIRYKGIVCDKCGVEVTKAIVRRERMGHIGLASPVTHIWFLRSVPSRLGLVFNLTLSDLEKIIYFSSFIIIKVHKEAKEELEKELAKEYEKKSKSSVSKQEKESFKQNFDETKKELDLVRPGQILSSAEHHSLSLKYGKIFESGIGAEALYNLAKGIDLEKVKNELEKEIETNLVDQDKIQRRLKLFKSLIRAKIRPEWMFLTVLPVIPPDLRPIVQLDEGRHASADVNDLYRRLINRNNRLKYLLEIGAPEIIVRNEKRMLQEAVDALIDNSMRKTQAAAISKAQKRPLRSLADMLKGKQGRFRKNLLGKRVDYSGRSVIVVGPELKFDECGLPKHMCLEIYRPFVISKLIQKGFAYNIKGANRLIEEGKDEVWEVLEDLIKDSYVLLNRAPTLHRLGIQAFKPILIEGKAIRIHPMVCHGFNADFDGDQMAVHLPLSEESQREAKNLIASVNNLTKPGTGEPIVNPQQDIVLGCYWLTNMIEGGKGEGRAFSDFAEAYAAYEKGIVGLQSKIKVRIKNELKETSLGRIIFNQVFPDSFGFINQQVSQKTLSDIVKNIITHYGKETAAEILDKIKTLGFRYATLSGISFSMDDVKVPKEKPEIIEKAKQEAEKIEENYKKELLSFHERFDLLIELWQEASQKINSLVSSSLDPSGSIHFMVNSGARGKWPQVFQMAGLKGLVTNPAGRVIELPAIASYKEGLKVLEYFISTHGARKGTADTALKTAVAGYLTRKLVDAAQSVVVVEKDCGDTEGFLVRRAESENYGRKIKERIFGRFLAKDLADQKGKILFKKGHLISFDDAETIDNSGVGELVIRSPLTCKTQRGVCQTCYGYELGRNILIDLGEAVGIVAAQSIGEPGTQLTMRTFHFGGVASKEDITLGLPQIIEIFETQLPSNPAVVAEEEGEIYDIQENEREIIIKIKLAIKGKKKEDIKEYVVPAKKVILVKKGDKVKPGDRLSVGIVNVKHLFKLAGREETQRYILNEIERIYLSQGAPINEKHIEIIVRQLFSRVEIFDEGETDFNKGDIIEEAELFEENEKAKKLGKKQAKGKKTLLGISKVALSSSGFLSAASFQETAKIFINASLAGKEDKLLGLKENVIIGKLIPAGTGFRKEDIKETSALREEKTELQEAREER</sequence>
<keyword evidence="3 7" id="KW-0548">Nucleotidyltransferase</keyword>
<dbReference type="InterPro" id="IPR038120">
    <property type="entry name" value="Rpb1_funnel_sf"/>
</dbReference>
<evidence type="ECO:0000256" key="2">
    <source>
        <dbReference type="ARBA" id="ARBA00022679"/>
    </source>
</evidence>
<dbReference type="InterPro" id="IPR007066">
    <property type="entry name" value="RNA_pol_Rpb1_3"/>
</dbReference>
<feature type="binding site" evidence="7">
    <location>
        <position position="491"/>
    </location>
    <ligand>
        <name>Mg(2+)</name>
        <dbReference type="ChEBI" id="CHEBI:18420"/>
    </ligand>
</feature>
<dbReference type="Pfam" id="PF04983">
    <property type="entry name" value="RNA_pol_Rpb1_3"/>
    <property type="match status" value="1"/>
</dbReference>
<dbReference type="InterPro" id="IPR012754">
    <property type="entry name" value="DNA-dir_RpoC_beta_prime_bact"/>
</dbReference>
<evidence type="ECO:0000256" key="3">
    <source>
        <dbReference type="ARBA" id="ARBA00022695"/>
    </source>
</evidence>
<keyword evidence="7" id="KW-0862">Zinc</keyword>
<feature type="binding site" evidence="7">
    <location>
        <position position="493"/>
    </location>
    <ligand>
        <name>Mg(2+)</name>
        <dbReference type="ChEBI" id="CHEBI:18420"/>
    </ligand>
</feature>
<evidence type="ECO:0000256" key="5">
    <source>
        <dbReference type="ARBA" id="ARBA00023163"/>
    </source>
</evidence>
<evidence type="ECO:0000313" key="11">
    <source>
        <dbReference type="Proteomes" id="UP000176787"/>
    </source>
</evidence>
<dbReference type="SMART" id="SM00663">
    <property type="entry name" value="RPOLA_N"/>
    <property type="match status" value="1"/>
</dbReference>
<dbReference type="InterPro" id="IPR044893">
    <property type="entry name" value="RNA_pol_Rpb1_clamp_domain"/>
</dbReference>
<keyword evidence="4 7" id="KW-0479">Metal-binding</keyword>
<dbReference type="Pfam" id="PF04998">
    <property type="entry name" value="RNA_pol_Rpb1_5"/>
    <property type="match status" value="1"/>
</dbReference>
<dbReference type="GO" id="GO:0003899">
    <property type="term" value="F:DNA-directed RNA polymerase activity"/>
    <property type="evidence" value="ECO:0007669"/>
    <property type="project" value="UniProtKB-UniRule"/>
</dbReference>
<comment type="function">
    <text evidence="7 8">DNA-dependent RNA polymerase catalyzes the transcription of DNA into RNA using the four ribonucleoside triphosphates as substrates.</text>
</comment>
<dbReference type="InterPro" id="IPR000722">
    <property type="entry name" value="RNA_pol_asu"/>
</dbReference>
<evidence type="ECO:0000256" key="8">
    <source>
        <dbReference type="RuleBase" id="RU004279"/>
    </source>
</evidence>
<dbReference type="AlphaFoldDB" id="A0A1G2F0C5"/>
<dbReference type="InterPro" id="IPR045867">
    <property type="entry name" value="DNA-dir_RpoC_beta_prime"/>
</dbReference>
<dbReference type="HAMAP" id="MF_01322">
    <property type="entry name" value="RNApol_bact_RpoC"/>
    <property type="match status" value="1"/>
</dbReference>
<dbReference type="Gene3D" id="4.10.860.120">
    <property type="entry name" value="RNA polymerase II, clamp domain"/>
    <property type="match status" value="1"/>
</dbReference>
<evidence type="ECO:0000259" key="9">
    <source>
        <dbReference type="SMART" id="SM00663"/>
    </source>
</evidence>
<keyword evidence="1 7" id="KW-0240">DNA-directed RNA polymerase</keyword>
<reference evidence="10 11" key="1">
    <citation type="journal article" date="2016" name="Nat. Commun.">
        <title>Thousands of microbial genomes shed light on interconnected biogeochemical processes in an aquifer system.</title>
        <authorList>
            <person name="Anantharaman K."/>
            <person name="Brown C.T."/>
            <person name="Hug L.A."/>
            <person name="Sharon I."/>
            <person name="Castelle C.J."/>
            <person name="Probst A.J."/>
            <person name="Thomas B.C."/>
            <person name="Singh A."/>
            <person name="Wilkins M.J."/>
            <person name="Karaoz U."/>
            <person name="Brodie E.L."/>
            <person name="Williams K.H."/>
            <person name="Hubbard S.S."/>
            <person name="Banfield J.F."/>
        </authorList>
    </citation>
    <scope>NUCLEOTIDE SEQUENCE [LARGE SCALE GENOMIC DNA]</scope>
</reference>
<dbReference type="Pfam" id="PF04997">
    <property type="entry name" value="RNA_pol_Rpb1_1"/>
    <property type="match status" value="1"/>
</dbReference>
<dbReference type="CDD" id="cd01609">
    <property type="entry name" value="RNAP_beta'_N"/>
    <property type="match status" value="1"/>
</dbReference>
<feature type="binding site" evidence="7">
    <location>
        <position position="77"/>
    </location>
    <ligand>
        <name>Zn(2+)</name>
        <dbReference type="ChEBI" id="CHEBI:29105"/>
        <label>1</label>
    </ligand>
</feature>
<dbReference type="Gene3D" id="1.10.1790.20">
    <property type="match status" value="1"/>
</dbReference>
<evidence type="ECO:0000313" key="10">
    <source>
        <dbReference type="EMBL" id="OGZ31544.1"/>
    </source>
</evidence>
<evidence type="ECO:0000256" key="1">
    <source>
        <dbReference type="ARBA" id="ARBA00022478"/>
    </source>
</evidence>
<dbReference type="InterPro" id="IPR042102">
    <property type="entry name" value="RNA_pol_Rpb1_3_sf"/>
</dbReference>
<comment type="caution">
    <text evidence="10">The sequence shown here is derived from an EMBL/GenBank/DDBJ whole genome shotgun (WGS) entry which is preliminary data.</text>
</comment>
<comment type="cofactor">
    <cofactor evidence="7">
        <name>Zn(2+)</name>
        <dbReference type="ChEBI" id="CHEBI:29105"/>
    </cofactor>
    <text evidence="7">Binds 2 Zn(2+) ions per subunit.</text>
</comment>
<dbReference type="Gene3D" id="1.10.274.100">
    <property type="entry name" value="RNA polymerase Rpb1, domain 3"/>
    <property type="match status" value="1"/>
</dbReference>
<feature type="binding site" evidence="7">
    <location>
        <position position="61"/>
    </location>
    <ligand>
        <name>Zn(2+)</name>
        <dbReference type="ChEBI" id="CHEBI:29105"/>
        <label>1</label>
    </ligand>
</feature>
<dbReference type="STRING" id="1801726.A3H02_02445"/>
<dbReference type="InterPro" id="IPR007080">
    <property type="entry name" value="RNA_pol_Rpb1_1"/>
</dbReference>
<dbReference type="Gene3D" id="1.10.132.30">
    <property type="match status" value="1"/>
</dbReference>
<dbReference type="Gene3D" id="1.10.150.390">
    <property type="match status" value="1"/>
</dbReference>
<dbReference type="NCBIfam" id="TIGR02386">
    <property type="entry name" value="rpoC_TIGR"/>
    <property type="match status" value="1"/>
</dbReference>
<dbReference type="GO" id="GO:0000287">
    <property type="term" value="F:magnesium ion binding"/>
    <property type="evidence" value="ECO:0007669"/>
    <property type="project" value="UniProtKB-UniRule"/>
</dbReference>
<dbReference type="GO" id="GO:0006351">
    <property type="term" value="P:DNA-templated transcription"/>
    <property type="evidence" value="ECO:0007669"/>
    <property type="project" value="UniProtKB-UniRule"/>
</dbReference>
<name>A0A1G2F0C5_9BACT</name>
<comment type="cofactor">
    <cofactor evidence="7">
        <name>Mg(2+)</name>
        <dbReference type="ChEBI" id="CHEBI:18420"/>
    </cofactor>
    <text evidence="7">Binds 1 Mg(2+) ion per subunit.</text>
</comment>
<gene>
    <name evidence="7" type="primary">rpoC</name>
    <name evidence="10" type="ORF">A3H02_02445</name>
</gene>
<dbReference type="Gene3D" id="1.10.40.90">
    <property type="match status" value="1"/>
</dbReference>
<feature type="binding site" evidence="7">
    <location>
        <position position="894"/>
    </location>
    <ligand>
        <name>Zn(2+)</name>
        <dbReference type="ChEBI" id="CHEBI:29105"/>
        <label>2</label>
    </ligand>
</feature>
<dbReference type="Gene3D" id="2.40.40.20">
    <property type="match status" value="1"/>
</dbReference>